<evidence type="ECO:0000259" key="4">
    <source>
        <dbReference type="SMART" id="SM00822"/>
    </source>
</evidence>
<dbReference type="FunFam" id="3.40.50.720:FF:000084">
    <property type="entry name" value="Short-chain dehydrogenase reductase"/>
    <property type="match status" value="1"/>
</dbReference>
<accession>A0A2C9D169</accession>
<reference evidence="6" key="1">
    <citation type="submission" date="2017-09" db="EMBL/GenBank/DDBJ databases">
        <title>Genome sequence of Nannocystis excedens DSM 71.</title>
        <authorList>
            <person name="Blom J."/>
        </authorList>
    </citation>
    <scope>NUCLEOTIDE SEQUENCE [LARGE SCALE GENOMIC DNA]</scope>
    <source>
        <strain evidence="6">type strain: E19</strain>
    </source>
</reference>
<keyword evidence="2 5" id="KW-0560">Oxidoreductase</keyword>
<evidence type="ECO:0000256" key="3">
    <source>
        <dbReference type="RuleBase" id="RU000363"/>
    </source>
</evidence>
<evidence type="ECO:0000256" key="2">
    <source>
        <dbReference type="ARBA" id="ARBA00023002"/>
    </source>
</evidence>
<dbReference type="PANTHER" id="PTHR44196">
    <property type="entry name" value="DEHYDROGENASE/REDUCTASE SDR FAMILY MEMBER 7B"/>
    <property type="match status" value="1"/>
</dbReference>
<dbReference type="CDD" id="cd05233">
    <property type="entry name" value="SDR_c"/>
    <property type="match status" value="1"/>
</dbReference>
<dbReference type="GO" id="GO:0016020">
    <property type="term" value="C:membrane"/>
    <property type="evidence" value="ECO:0007669"/>
    <property type="project" value="TreeGrafter"/>
</dbReference>
<name>A0A2C9D169_9HYPH</name>
<dbReference type="SUPFAM" id="SSF51735">
    <property type="entry name" value="NAD(P)-binding Rossmann-fold domains"/>
    <property type="match status" value="1"/>
</dbReference>
<sequence>MTGKLDGKVAIITGASSGIGLASARALAREGARLVLTARRKERLDALIEEVRGLGSDAIAVIGDARDEATALKTVEEAKARFGRIDILINNTGVGNYKTLVDTSLDDYVEMMDVNVRSTFLFTRHAVPVMIEQGEGTILMISSMAGVYGFAGEAVYCATKFAQVGFAQGLDKELRPHGIKVGTINPGGVKTEFAIGKGRTEAGVEQSDMLEPEDVAEAVLFACAQPKGSRIIQVQMRTMAEALA</sequence>
<comment type="similarity">
    <text evidence="1 3">Belongs to the short-chain dehydrogenases/reductases (SDR) family.</text>
</comment>
<feature type="domain" description="Ketoreductase" evidence="4">
    <location>
        <begin position="8"/>
        <end position="190"/>
    </location>
</feature>
<dbReference type="Gene3D" id="3.40.50.720">
    <property type="entry name" value="NAD(P)-binding Rossmann-like Domain"/>
    <property type="match status" value="1"/>
</dbReference>
<organism evidence="5 6">
    <name type="scientific">Hartmannibacter diazotrophicus</name>
    <dbReference type="NCBI Taxonomy" id="1482074"/>
    <lineage>
        <taxon>Bacteria</taxon>
        <taxon>Pseudomonadati</taxon>
        <taxon>Pseudomonadota</taxon>
        <taxon>Alphaproteobacteria</taxon>
        <taxon>Hyphomicrobiales</taxon>
        <taxon>Pleomorphomonadaceae</taxon>
        <taxon>Hartmannibacter</taxon>
    </lineage>
</organism>
<dbReference type="OrthoDB" id="9812986at2"/>
<proteinExistence type="inferred from homology"/>
<dbReference type="GO" id="GO:0016491">
    <property type="term" value="F:oxidoreductase activity"/>
    <property type="evidence" value="ECO:0007669"/>
    <property type="project" value="UniProtKB-KW"/>
</dbReference>
<dbReference type="PANTHER" id="PTHR44196:SF1">
    <property type="entry name" value="DEHYDROGENASE_REDUCTASE SDR FAMILY MEMBER 7B"/>
    <property type="match status" value="1"/>
</dbReference>
<evidence type="ECO:0000313" key="5">
    <source>
        <dbReference type="EMBL" id="SON53929.1"/>
    </source>
</evidence>
<dbReference type="EC" id="1.-.-.-" evidence="5"/>
<dbReference type="KEGG" id="hdi:HDIA_0388"/>
<dbReference type="PRINTS" id="PR00080">
    <property type="entry name" value="SDRFAMILY"/>
</dbReference>
<dbReference type="Proteomes" id="UP000223606">
    <property type="component" value="Chromosome 1"/>
</dbReference>
<dbReference type="InterPro" id="IPR036291">
    <property type="entry name" value="NAD(P)-bd_dom_sf"/>
</dbReference>
<dbReference type="PRINTS" id="PR00081">
    <property type="entry name" value="GDHRDH"/>
</dbReference>
<evidence type="ECO:0000313" key="6">
    <source>
        <dbReference type="Proteomes" id="UP000223606"/>
    </source>
</evidence>
<dbReference type="Pfam" id="PF00106">
    <property type="entry name" value="adh_short"/>
    <property type="match status" value="1"/>
</dbReference>
<keyword evidence="6" id="KW-1185">Reference proteome</keyword>
<protein>
    <submittedName>
        <fullName evidence="5">Putative oxidoreductase</fullName>
        <ecNumber evidence="5">1.-.-.-</ecNumber>
    </submittedName>
</protein>
<evidence type="ECO:0000256" key="1">
    <source>
        <dbReference type="ARBA" id="ARBA00006484"/>
    </source>
</evidence>
<dbReference type="RefSeq" id="WP_099553856.1">
    <property type="nucleotide sequence ID" value="NZ_LT960614.1"/>
</dbReference>
<dbReference type="InterPro" id="IPR057326">
    <property type="entry name" value="KR_dom"/>
</dbReference>
<dbReference type="EMBL" id="LT960614">
    <property type="protein sequence ID" value="SON53929.1"/>
    <property type="molecule type" value="Genomic_DNA"/>
</dbReference>
<dbReference type="SMART" id="SM00822">
    <property type="entry name" value="PKS_KR"/>
    <property type="match status" value="1"/>
</dbReference>
<gene>
    <name evidence="5" type="ORF">HDIA_0388</name>
</gene>
<dbReference type="AlphaFoldDB" id="A0A2C9D169"/>
<dbReference type="InterPro" id="IPR002347">
    <property type="entry name" value="SDR_fam"/>
</dbReference>